<keyword evidence="2" id="KW-0175">Coiled coil</keyword>
<comment type="caution">
    <text evidence="5">The sequence shown here is derived from an EMBL/GenBank/DDBJ whole genome shotgun (WGS) entry which is preliminary data.</text>
</comment>
<accession>A0A6L2M305</accession>
<reference evidence="5" key="1">
    <citation type="journal article" date="2019" name="Sci. Rep.">
        <title>Draft genome of Tanacetum cinerariifolium, the natural source of mosquito coil.</title>
        <authorList>
            <person name="Yamashiro T."/>
            <person name="Shiraishi A."/>
            <person name="Satake H."/>
            <person name="Nakayama K."/>
        </authorList>
    </citation>
    <scope>NUCLEOTIDE SEQUENCE</scope>
</reference>
<evidence type="ECO:0000256" key="1">
    <source>
        <dbReference type="PROSITE-ProRule" id="PRU00047"/>
    </source>
</evidence>
<dbReference type="AlphaFoldDB" id="A0A6L2M305"/>
<dbReference type="Gene3D" id="4.10.60.10">
    <property type="entry name" value="Zinc finger, CCHC-type"/>
    <property type="match status" value="1"/>
</dbReference>
<dbReference type="GO" id="GO:0008270">
    <property type="term" value="F:zinc ion binding"/>
    <property type="evidence" value="ECO:0007669"/>
    <property type="project" value="UniProtKB-KW"/>
</dbReference>
<keyword evidence="1" id="KW-0479">Metal-binding</keyword>
<dbReference type="InterPro" id="IPR001878">
    <property type="entry name" value="Znf_CCHC"/>
</dbReference>
<evidence type="ECO:0000256" key="3">
    <source>
        <dbReference type="SAM" id="MobiDB-lite"/>
    </source>
</evidence>
<evidence type="ECO:0000259" key="4">
    <source>
        <dbReference type="PROSITE" id="PS50158"/>
    </source>
</evidence>
<protein>
    <recommendedName>
        <fullName evidence="4">CCHC-type domain-containing protein</fullName>
    </recommendedName>
</protein>
<dbReference type="EMBL" id="BKCJ010005587">
    <property type="protein sequence ID" value="GEU67557.1"/>
    <property type="molecule type" value="Genomic_DNA"/>
</dbReference>
<evidence type="ECO:0000313" key="5">
    <source>
        <dbReference type="EMBL" id="GEU67557.1"/>
    </source>
</evidence>
<organism evidence="5">
    <name type="scientific">Tanacetum cinerariifolium</name>
    <name type="common">Dalmatian daisy</name>
    <name type="synonym">Chrysanthemum cinerariifolium</name>
    <dbReference type="NCBI Taxonomy" id="118510"/>
    <lineage>
        <taxon>Eukaryota</taxon>
        <taxon>Viridiplantae</taxon>
        <taxon>Streptophyta</taxon>
        <taxon>Embryophyta</taxon>
        <taxon>Tracheophyta</taxon>
        <taxon>Spermatophyta</taxon>
        <taxon>Magnoliopsida</taxon>
        <taxon>eudicotyledons</taxon>
        <taxon>Gunneridae</taxon>
        <taxon>Pentapetalae</taxon>
        <taxon>asterids</taxon>
        <taxon>campanulids</taxon>
        <taxon>Asterales</taxon>
        <taxon>Asteraceae</taxon>
        <taxon>Asteroideae</taxon>
        <taxon>Anthemideae</taxon>
        <taxon>Anthemidinae</taxon>
        <taxon>Tanacetum</taxon>
    </lineage>
</organism>
<proteinExistence type="predicted"/>
<feature type="coiled-coil region" evidence="2">
    <location>
        <begin position="858"/>
        <end position="921"/>
    </location>
</feature>
<evidence type="ECO:0000256" key="2">
    <source>
        <dbReference type="SAM" id="Coils"/>
    </source>
</evidence>
<gene>
    <name evidence="5" type="ORF">Tci_039535</name>
</gene>
<dbReference type="SMART" id="SM00343">
    <property type="entry name" value="ZnF_C2HC"/>
    <property type="match status" value="1"/>
</dbReference>
<keyword evidence="1" id="KW-0863">Zinc-finger</keyword>
<feature type="domain" description="CCHC-type" evidence="4">
    <location>
        <begin position="163"/>
        <end position="177"/>
    </location>
</feature>
<dbReference type="GO" id="GO:0003676">
    <property type="term" value="F:nucleic acid binding"/>
    <property type="evidence" value="ECO:0007669"/>
    <property type="project" value="InterPro"/>
</dbReference>
<dbReference type="Pfam" id="PF14223">
    <property type="entry name" value="Retrotran_gag_2"/>
    <property type="match status" value="2"/>
</dbReference>
<name>A0A6L2M305_TANCI</name>
<dbReference type="InterPro" id="IPR036875">
    <property type="entry name" value="Znf_CCHC_sf"/>
</dbReference>
<dbReference type="SUPFAM" id="SSF57756">
    <property type="entry name" value="Retrovirus zinc finger-like domains"/>
    <property type="match status" value="1"/>
</dbReference>
<dbReference type="PROSITE" id="PS50158">
    <property type="entry name" value="ZF_CCHC"/>
    <property type="match status" value="1"/>
</dbReference>
<sequence>MLQGIPTASYGVPLASAFCHFIEFGDSYKASPEETGKGPASESSTKKNGRTVVITTEYMQKRRNDVKARTTLLLALLDEHQLRFSKYETAKELWEAILKTFGGNEATKKTKKNQLKQQYGNFKDEVLETLEQTFNRLFWKRTGKKITIQGFDVAGFDKSKVECFNCHKLGHFSRECRAPRSQDRANDEALTEFALVAKSSSSSEMRYMTILTVLNHKRRNDVKARTTLLLALLDEHQLRFSKYETAKELWEAILKTFGGNEATKKTKKNQLKQQYGNFKDEVLETLEQTFNRLSGKGKVHTTSVPTASIQVSTASTDVVAASLSHDTEENHVLVANDEALTEFALVAKSSSSSEMRPTPSIDASKCNTSDLQSSNFSISEHGESLGSNVSKTMIKFVKAADCPRVIKTNNTKNARKSTVKYAEMYRNTLKSPKIRGKTCPKNNFAHKSMSPRAVLLKPGTSPIAVNRPNMNAAQPKMTSFVKTAHSNVKRHFQGKLAVITQPRFPRVFNVTKIFPTVDSKFPTAKSTFTADLRNKGKAVKASAWIWRPKQNTIKKRVVTKGTFSNGLHWDSVVNMCIIVLHRSDSEQSTHEFMHVYLVFASVYVWIGNFIMAKLAFCDYHNMIAILEKTEHNIDFHQIVDFLEASYIRYALTISPVVYVSHIRQFWSTARIETTNQETKILATVDGKSRTIFESSLRSYLKLSDEERISSLPDAKLFENLSLMGYNILPNQRSTFQKGQFSHQWKQKRRGAEPTQEDAPITGGIMEIKDELGAEKSTELGSNDTEEMVNVLSSMEAANILTSRVAAASVSPAEVFSAAGVPTVGGSFPTVSAIFTTTSVKVVESKVSKKRKLQEQIDAQVAKEMEEEFARENQRLNEQLTRDSEISRLHAEEELKMMIEGLDRSNEVIAKHLQEYKQAEADLSVGEKLKLISELVKYQDHLLKSHAGWKTKHFRGMKLEQLKEKFIPVWKQFEDFVPMNSKEESERIKRQGLKIDQGSLKRIKTSKSVSEDVFEEELKEMMQLVHLEEVYVEALQATKDKEKELCVELKRLFELDFKDQLWTHNQAFMHDPLDWKLYDTCGVHHVSTKDQEIFMLVERDYPLRRGLATMMIYNKLQAEQYSHMANDLILKIHNIANSPR</sequence>
<keyword evidence="1" id="KW-0862">Zinc</keyword>
<feature type="region of interest" description="Disordered" evidence="3">
    <location>
        <begin position="743"/>
        <end position="762"/>
    </location>
</feature>